<dbReference type="EMBL" id="HF563609">
    <property type="protein sequence ID" value="CCP25589.1"/>
    <property type="molecule type" value="Genomic_DNA"/>
</dbReference>
<protein>
    <recommendedName>
        <fullName evidence="3">TPM domain-containing protein</fullName>
    </recommendedName>
</protein>
<dbReference type="PANTHER" id="PTHR30373:SF2">
    <property type="entry name" value="UPF0603 PROTEIN YGCG"/>
    <property type="match status" value="1"/>
</dbReference>
<reference evidence="5" key="1">
    <citation type="journal article" date="2013" name="Genome Announc.">
        <title>First genome sequence of a syntrophic acetate-oxidizing bacterium, Tepidanaerobacter acetatoxydans strain Re1.</title>
        <authorList>
            <person name="Manzoor S."/>
            <person name="Bongcam-Rudloff E."/>
            <person name="Schnurer A."/>
            <person name="Muller B."/>
        </authorList>
    </citation>
    <scope>NUCLEOTIDE SEQUENCE [LARGE SCALE GENOMIC DNA]</scope>
    <source>
        <strain evidence="5">Re1</strain>
    </source>
</reference>
<keyword evidence="1" id="KW-0472">Membrane</keyword>
<dbReference type="PATRIC" id="fig|1209989.3.peg.969"/>
<evidence type="ECO:0000256" key="2">
    <source>
        <dbReference type="SAM" id="SignalP"/>
    </source>
</evidence>
<organism evidence="4 5">
    <name type="scientific">Tepidanaerobacter acetatoxydans (strain DSM 21804 / JCM 16047 / Re1)</name>
    <dbReference type="NCBI Taxonomy" id="1209989"/>
    <lineage>
        <taxon>Bacteria</taxon>
        <taxon>Bacillati</taxon>
        <taxon>Bacillota</taxon>
        <taxon>Clostridia</taxon>
        <taxon>Thermosediminibacterales</taxon>
        <taxon>Tepidanaerobacteraceae</taxon>
        <taxon>Tepidanaerobacter</taxon>
    </lineage>
</organism>
<keyword evidence="1" id="KW-0812">Transmembrane</keyword>
<evidence type="ECO:0000313" key="5">
    <source>
        <dbReference type="Proteomes" id="UP000010802"/>
    </source>
</evidence>
<keyword evidence="1" id="KW-1133">Transmembrane helix</keyword>
<dbReference type="KEGG" id="tep:TepRe1_0806"/>
<dbReference type="STRING" id="1209989.TepRe1_0806"/>
<evidence type="ECO:0000259" key="3">
    <source>
        <dbReference type="Pfam" id="PF04536"/>
    </source>
</evidence>
<dbReference type="OrthoDB" id="9810918at2"/>
<accession>F4LX11</accession>
<gene>
    <name evidence="4" type="ordered locus">TEPIRE1_0872</name>
</gene>
<dbReference type="HOGENOM" id="CLU_035211_2_0_9"/>
<feature type="transmembrane region" description="Helical" evidence="1">
    <location>
        <begin position="211"/>
        <end position="231"/>
    </location>
</feature>
<name>F4LX11_TEPAE</name>
<dbReference type="InterPro" id="IPR007621">
    <property type="entry name" value="TPM_dom"/>
</dbReference>
<dbReference type="AlphaFoldDB" id="F4LX11"/>
<dbReference type="RefSeq" id="WP_013777912.1">
    <property type="nucleotide sequence ID" value="NC_015519.1"/>
</dbReference>
<dbReference type="KEGG" id="tae:TepiRe1_0872"/>
<feature type="signal peptide" evidence="2">
    <location>
        <begin position="1"/>
        <end position="40"/>
    </location>
</feature>
<proteinExistence type="predicted"/>
<dbReference type="Gene3D" id="3.10.310.50">
    <property type="match status" value="1"/>
</dbReference>
<dbReference type="PANTHER" id="PTHR30373">
    <property type="entry name" value="UPF0603 PROTEIN YGCG"/>
    <property type="match status" value="1"/>
</dbReference>
<keyword evidence="2" id="KW-0732">Signal</keyword>
<keyword evidence="5" id="KW-1185">Reference proteome</keyword>
<accession>L0RZF3</accession>
<dbReference type="eggNOG" id="COG1512">
    <property type="taxonomic scope" value="Bacteria"/>
</dbReference>
<sequence length="284" mass="30663">MIKKLKSHELKKPVKTKPLSSVVAVLVFSLMLINSGFASAEPVPAKPDTNIYVFDYANLIDEADKLEMQKIAKTLDDKTEAEIVVVTVNDLSNMEIEDYALKLFRSWGIGDKEKNNGILIIVNKESILNNQRGRIRIEVGYGLEGAINDGKAGAILDNFALSAFEIGEYSKGIRDTFMAVCSEVAKEYGLDLADEELSDLQNYSVAEDDDIAFWEILLAVIIFIIILILLTKKHSRRYYRRNPFNGPFGGGFGGGGFRGGGFGGGGFGGGGFGGGSSGGAGASR</sequence>
<feature type="domain" description="TPM" evidence="3">
    <location>
        <begin position="53"/>
        <end position="180"/>
    </location>
</feature>
<evidence type="ECO:0000256" key="1">
    <source>
        <dbReference type="SAM" id="Phobius"/>
    </source>
</evidence>
<evidence type="ECO:0000313" key="4">
    <source>
        <dbReference type="EMBL" id="CCP25589.1"/>
    </source>
</evidence>
<feature type="chain" id="PRO_5003311225" description="TPM domain-containing protein" evidence="2">
    <location>
        <begin position="41"/>
        <end position="284"/>
    </location>
</feature>
<dbReference type="Proteomes" id="UP000010802">
    <property type="component" value="Chromosome"/>
</dbReference>
<dbReference type="Pfam" id="PF04536">
    <property type="entry name" value="TPM_phosphatase"/>
    <property type="match status" value="1"/>
</dbReference>